<dbReference type="Proteomes" id="UP000485058">
    <property type="component" value="Unassembled WGS sequence"/>
</dbReference>
<keyword evidence="2" id="KW-0812">Transmembrane</keyword>
<evidence type="ECO:0000313" key="10">
    <source>
        <dbReference type="Proteomes" id="UP000485058"/>
    </source>
</evidence>
<comment type="subcellular location">
    <subcellularLocation>
        <location evidence="1">Membrane</location>
    </subcellularLocation>
</comment>
<keyword evidence="5" id="KW-0472">Membrane</keyword>
<accession>A0A699Z5L3</accession>
<dbReference type="GO" id="GO:0000166">
    <property type="term" value="F:nucleotide binding"/>
    <property type="evidence" value="ECO:0007669"/>
    <property type="project" value="UniProtKB-KW"/>
</dbReference>
<dbReference type="GO" id="GO:0001653">
    <property type="term" value="F:peptide receptor activity"/>
    <property type="evidence" value="ECO:0007669"/>
    <property type="project" value="TreeGrafter"/>
</dbReference>
<dbReference type="GO" id="GO:0035556">
    <property type="term" value="P:intracellular signal transduction"/>
    <property type="evidence" value="ECO:0007669"/>
    <property type="project" value="InterPro"/>
</dbReference>
<dbReference type="PROSITE" id="PS00452">
    <property type="entry name" value="GUANYLATE_CYCLASE_1"/>
    <property type="match status" value="1"/>
</dbReference>
<dbReference type="GO" id="GO:0004383">
    <property type="term" value="F:guanylate cyclase activity"/>
    <property type="evidence" value="ECO:0007669"/>
    <property type="project" value="TreeGrafter"/>
</dbReference>
<evidence type="ECO:0000256" key="5">
    <source>
        <dbReference type="ARBA" id="ARBA00023136"/>
    </source>
</evidence>
<dbReference type="Pfam" id="PF00211">
    <property type="entry name" value="Guanylate_cyc"/>
    <property type="match status" value="1"/>
</dbReference>
<dbReference type="PANTHER" id="PTHR11920">
    <property type="entry name" value="GUANYLYL CYCLASE"/>
    <property type="match status" value="1"/>
</dbReference>
<protein>
    <submittedName>
        <fullName evidence="9">Guanylyl and adenylyl cyclase family member</fullName>
    </submittedName>
</protein>
<comment type="similarity">
    <text evidence="7">Belongs to the adenylyl cyclase class-4/guanylyl cyclase family.</text>
</comment>
<reference evidence="9 10" key="1">
    <citation type="submission" date="2020-02" db="EMBL/GenBank/DDBJ databases">
        <title>Draft genome sequence of Haematococcus lacustris strain NIES-144.</title>
        <authorList>
            <person name="Morimoto D."/>
            <person name="Nakagawa S."/>
            <person name="Yoshida T."/>
            <person name="Sawayama S."/>
        </authorList>
    </citation>
    <scope>NUCLEOTIDE SEQUENCE [LARGE SCALE GENOMIC DNA]</scope>
    <source>
        <strain evidence="9 10">NIES-144</strain>
    </source>
</reference>
<gene>
    <name evidence="9" type="ORF">HaLaN_06085</name>
</gene>
<proteinExistence type="inferred from homology"/>
<dbReference type="GO" id="GO:0007168">
    <property type="term" value="P:receptor guanylyl cyclase signaling pathway"/>
    <property type="evidence" value="ECO:0007669"/>
    <property type="project" value="TreeGrafter"/>
</dbReference>
<sequence>MMKAANNVINPLGERVQLRIGVHCGPVASGVVGKRMPRFCLFGDTVNTASRCESTGMPSRIHATRAVRDLVPHEDWIPTGGVQAKGKTS</sequence>
<evidence type="ECO:0000256" key="7">
    <source>
        <dbReference type="RuleBase" id="RU000405"/>
    </source>
</evidence>
<dbReference type="GO" id="GO:0005886">
    <property type="term" value="C:plasma membrane"/>
    <property type="evidence" value="ECO:0007669"/>
    <property type="project" value="TreeGrafter"/>
</dbReference>
<dbReference type="PANTHER" id="PTHR11920:SF335">
    <property type="entry name" value="GUANYLATE CYCLASE"/>
    <property type="match status" value="1"/>
</dbReference>
<dbReference type="SUPFAM" id="SSF55073">
    <property type="entry name" value="Nucleotide cyclase"/>
    <property type="match status" value="1"/>
</dbReference>
<feature type="domain" description="Guanylate cyclase" evidence="8">
    <location>
        <begin position="1"/>
        <end position="53"/>
    </location>
</feature>
<dbReference type="InterPro" id="IPR050401">
    <property type="entry name" value="Cyclic_nucleotide_synthase"/>
</dbReference>
<evidence type="ECO:0000256" key="4">
    <source>
        <dbReference type="ARBA" id="ARBA00022989"/>
    </source>
</evidence>
<dbReference type="InterPro" id="IPR018297">
    <property type="entry name" value="A/G_cyclase_CS"/>
</dbReference>
<dbReference type="GO" id="GO:0004016">
    <property type="term" value="F:adenylate cyclase activity"/>
    <property type="evidence" value="ECO:0007669"/>
    <property type="project" value="TreeGrafter"/>
</dbReference>
<evidence type="ECO:0000256" key="6">
    <source>
        <dbReference type="ARBA" id="ARBA00023239"/>
    </source>
</evidence>
<evidence type="ECO:0000259" key="8">
    <source>
        <dbReference type="PROSITE" id="PS50125"/>
    </source>
</evidence>
<dbReference type="InterPro" id="IPR029787">
    <property type="entry name" value="Nucleotide_cyclase"/>
</dbReference>
<comment type="caution">
    <text evidence="9">The sequence shown here is derived from an EMBL/GenBank/DDBJ whole genome shotgun (WGS) entry which is preliminary data.</text>
</comment>
<evidence type="ECO:0000256" key="2">
    <source>
        <dbReference type="ARBA" id="ARBA00022692"/>
    </source>
</evidence>
<evidence type="ECO:0000313" key="9">
    <source>
        <dbReference type="EMBL" id="GFH10722.1"/>
    </source>
</evidence>
<dbReference type="InterPro" id="IPR001054">
    <property type="entry name" value="A/G_cyclase"/>
</dbReference>
<dbReference type="PROSITE" id="PS50125">
    <property type="entry name" value="GUANYLATE_CYCLASE_2"/>
    <property type="match status" value="1"/>
</dbReference>
<keyword evidence="6 7" id="KW-0456">Lyase</keyword>
<evidence type="ECO:0000256" key="1">
    <source>
        <dbReference type="ARBA" id="ARBA00004370"/>
    </source>
</evidence>
<evidence type="ECO:0000256" key="3">
    <source>
        <dbReference type="ARBA" id="ARBA00022741"/>
    </source>
</evidence>
<dbReference type="Gene3D" id="3.30.70.1230">
    <property type="entry name" value="Nucleotide cyclase"/>
    <property type="match status" value="1"/>
</dbReference>
<keyword evidence="10" id="KW-1185">Reference proteome</keyword>
<dbReference type="AlphaFoldDB" id="A0A699Z5L3"/>
<keyword evidence="4" id="KW-1133">Transmembrane helix</keyword>
<dbReference type="CDD" id="cd07302">
    <property type="entry name" value="CHD"/>
    <property type="match status" value="1"/>
</dbReference>
<keyword evidence="3" id="KW-0547">Nucleotide-binding</keyword>
<name>A0A699Z5L3_HAELA</name>
<organism evidence="9 10">
    <name type="scientific">Haematococcus lacustris</name>
    <name type="common">Green alga</name>
    <name type="synonym">Haematococcus pluvialis</name>
    <dbReference type="NCBI Taxonomy" id="44745"/>
    <lineage>
        <taxon>Eukaryota</taxon>
        <taxon>Viridiplantae</taxon>
        <taxon>Chlorophyta</taxon>
        <taxon>core chlorophytes</taxon>
        <taxon>Chlorophyceae</taxon>
        <taxon>CS clade</taxon>
        <taxon>Chlamydomonadales</taxon>
        <taxon>Haematococcaceae</taxon>
        <taxon>Haematococcus</taxon>
    </lineage>
</organism>
<dbReference type="EMBL" id="BLLF01000340">
    <property type="protein sequence ID" value="GFH10722.1"/>
    <property type="molecule type" value="Genomic_DNA"/>
</dbReference>